<organism evidence="1 2">
    <name type="scientific">Roseateles aquae</name>
    <dbReference type="NCBI Taxonomy" id="3077235"/>
    <lineage>
        <taxon>Bacteria</taxon>
        <taxon>Pseudomonadati</taxon>
        <taxon>Pseudomonadota</taxon>
        <taxon>Betaproteobacteria</taxon>
        <taxon>Burkholderiales</taxon>
        <taxon>Sphaerotilaceae</taxon>
        <taxon>Roseateles</taxon>
    </lineage>
</organism>
<dbReference type="EMBL" id="JAVXZY010000004">
    <property type="protein sequence ID" value="MDT8999987.1"/>
    <property type="molecule type" value="Genomic_DNA"/>
</dbReference>
<dbReference type="InterPro" id="IPR031832">
    <property type="entry name" value="DUF4747"/>
</dbReference>
<evidence type="ECO:0000313" key="1">
    <source>
        <dbReference type="EMBL" id="MDT8999987.1"/>
    </source>
</evidence>
<accession>A0ABU3PBP6</accession>
<keyword evidence="2" id="KW-1185">Reference proteome</keyword>
<comment type="caution">
    <text evidence="1">The sequence shown here is derived from an EMBL/GenBank/DDBJ whole genome shotgun (WGS) entry which is preliminary data.</text>
</comment>
<proteinExistence type="predicted"/>
<dbReference type="Proteomes" id="UP001246372">
    <property type="component" value="Unassembled WGS sequence"/>
</dbReference>
<gene>
    <name evidence="1" type="ORF">RQP53_11995</name>
</gene>
<evidence type="ECO:0000313" key="2">
    <source>
        <dbReference type="Proteomes" id="UP001246372"/>
    </source>
</evidence>
<name>A0ABU3PBP6_9BURK</name>
<reference evidence="1" key="1">
    <citation type="submission" date="2023-09" db="EMBL/GenBank/DDBJ databases">
        <title>Paucibacter sp. APW11 Genome sequencing and assembly.</title>
        <authorList>
            <person name="Kim I."/>
        </authorList>
    </citation>
    <scope>NUCLEOTIDE SEQUENCE</scope>
    <source>
        <strain evidence="1">APW11</strain>
    </source>
</reference>
<protein>
    <submittedName>
        <fullName evidence="1">Uncharacterized protein</fullName>
    </submittedName>
</protein>
<sequence>MTRRFSFDLFRLNIEDADDLFADSNLLRIRTNDDITEVLRTAADPEQDQIQKTRSAVFKWSIREYRDLSSSYPERPLLHVVLARSVLERDGLIVTDDGMASGTSSLNPPLASTAVCLFDLSRHLVAVEHTGDLAPTTWKDFFEKILTTSARRLDRWSSISLEPVPEQNGIVGLFLSFERITRMRVTLRIPNPELNRYTKQLYEDLSNSGIREMTQDMKNPNGLSKAEEARPFASAVLAEQGYKKGDVQFEGLRNGTFEQASSGATAARGSVRGLRDFVRGLHANAKAKEAQRILSAITAEIDRIHPIPGVDEQ</sequence>
<dbReference type="RefSeq" id="WP_315650535.1">
    <property type="nucleotide sequence ID" value="NZ_JAVXZY010000004.1"/>
</dbReference>
<dbReference type="Pfam" id="PF15931">
    <property type="entry name" value="DUF4747"/>
    <property type="match status" value="1"/>
</dbReference>